<feature type="region of interest" description="Disordered" evidence="1">
    <location>
        <begin position="29"/>
        <end position="73"/>
    </location>
</feature>
<organism evidence="2 3">
    <name type="scientific">Rohdeia mirabilis</name>
    <dbReference type="NCBI Taxonomy" id="2528008"/>
    <lineage>
        <taxon>Bacteria</taxon>
        <taxon>Pseudomonadati</taxon>
        <taxon>Planctomycetota</taxon>
        <taxon>Planctomycetia</taxon>
        <taxon>Planctomycetia incertae sedis</taxon>
        <taxon>Rohdeia</taxon>
    </lineage>
</organism>
<accession>A0A518CWD8</accession>
<evidence type="ECO:0000313" key="3">
    <source>
        <dbReference type="Proteomes" id="UP000319342"/>
    </source>
</evidence>
<reference evidence="2 3" key="1">
    <citation type="submission" date="2019-02" db="EMBL/GenBank/DDBJ databases">
        <title>Deep-cultivation of Planctomycetes and their phenomic and genomic characterization uncovers novel biology.</title>
        <authorList>
            <person name="Wiegand S."/>
            <person name="Jogler M."/>
            <person name="Boedeker C."/>
            <person name="Pinto D."/>
            <person name="Vollmers J."/>
            <person name="Rivas-Marin E."/>
            <person name="Kohn T."/>
            <person name="Peeters S.H."/>
            <person name="Heuer A."/>
            <person name="Rast P."/>
            <person name="Oberbeckmann S."/>
            <person name="Bunk B."/>
            <person name="Jeske O."/>
            <person name="Meyerdierks A."/>
            <person name="Storesund J.E."/>
            <person name="Kallscheuer N."/>
            <person name="Luecker S."/>
            <person name="Lage O.M."/>
            <person name="Pohl T."/>
            <person name="Merkel B.J."/>
            <person name="Hornburger P."/>
            <person name="Mueller R.-W."/>
            <person name="Bruemmer F."/>
            <person name="Labrenz M."/>
            <person name="Spormann A.M."/>
            <person name="Op den Camp H."/>
            <person name="Overmann J."/>
            <person name="Amann R."/>
            <person name="Jetten M.S.M."/>
            <person name="Mascher T."/>
            <person name="Medema M.H."/>
            <person name="Devos D.P."/>
            <person name="Kaster A.-K."/>
            <person name="Ovreas L."/>
            <person name="Rohde M."/>
            <person name="Galperin M.Y."/>
            <person name="Jogler C."/>
        </authorList>
    </citation>
    <scope>NUCLEOTIDE SEQUENCE [LARGE SCALE GENOMIC DNA]</scope>
    <source>
        <strain evidence="2 3">Pla163</strain>
    </source>
</reference>
<gene>
    <name evidence="2" type="ORF">Pla163_06450</name>
</gene>
<dbReference type="AlphaFoldDB" id="A0A518CWD8"/>
<keyword evidence="3" id="KW-1185">Reference proteome</keyword>
<sequence>MARNLTLLVVLVLGLVAAYLIVDPFAEPRRPAPGGLSENTITPRTADVEESEVVDAGDSHDAPAGSAAERREVGTSGGFTLRCIDASTGERVPGASVHTTTATPLSGPLHYTYPRPIDALIELGAEYRTDERGEVQLAHAHSGLRVAAVAGTLRGLGYVAPSSDDELVVVVELTAAQDLDVNVLDRLGSAIAGVEVTAIARGTREPIPLENNFDLLRGTTDDDGRVAFEWQALQGKLAPIESNDVWVQATVIGDAPVQASFDRDAPPDEPVTLTLPPTGSVVVDLVDKAGELVRGSHEMRISGSSPTTGRARGFTDGGRVRFSPVALSGDVRVDWGSGQRLIEGPVAPDQEIVVRLVEPHHQVVGRLVDSDGAAVADAEASIHRDATQTYPFRRGIRIRTDGDGRFGVIRNWHGDIVVPAMDEEWRILDGAPSSPSRREASVAVSFPDRGHEQMTQDLGDVVLAPIRPLVSGVVVAEDGRPIPDARIALAEQRDGERNATLAVVQTDDTGRFVIPTTVELEELASSGSLFLRASTGRASAREPVAFAPGDVVRLEVERRGAVAGRIVVEGRDDLSFMSVGLSTPGAPNAWRSGTGNPVGRDGSFRLDAAAGEYDLVVCGGGFFDDYMVACIEGVRVESGVMADDVRLDPLRIDLRQVSIEIEPADGTSLGRCEVFIGIDGRAAGTLDAGPGRLTLEVGEGRVDLWIVPEAYGPKSPAAVLVEDAGRISKVVIPPRPEVQIVYRSDGGSLPEGAALFAQLTRTLFDGSEPLDGYGPVGTTALPFESDAFELPAVGTWEAQLMVRGTRGRMPSPIGGVRHFEVESGVDGVQALMIDVTASELEEVAALVSGQ</sequence>
<dbReference type="OrthoDB" id="279966at2"/>
<dbReference type="Proteomes" id="UP000319342">
    <property type="component" value="Chromosome"/>
</dbReference>
<protein>
    <submittedName>
        <fullName evidence="2">Nickel uptake substrate-specific transmembrane region</fullName>
    </submittedName>
</protein>
<keyword evidence="2" id="KW-0812">Transmembrane</keyword>
<evidence type="ECO:0000256" key="1">
    <source>
        <dbReference type="SAM" id="MobiDB-lite"/>
    </source>
</evidence>
<evidence type="ECO:0000313" key="2">
    <source>
        <dbReference type="EMBL" id="QDU83546.1"/>
    </source>
</evidence>
<dbReference type="EMBL" id="CP036290">
    <property type="protein sequence ID" value="QDU83546.1"/>
    <property type="molecule type" value="Genomic_DNA"/>
</dbReference>
<dbReference type="RefSeq" id="WP_145183432.1">
    <property type="nucleotide sequence ID" value="NZ_CP036290.1"/>
</dbReference>
<name>A0A518CWD8_9BACT</name>
<proteinExistence type="predicted"/>
<keyword evidence="2" id="KW-0472">Membrane</keyword>